<evidence type="ECO:0000313" key="4">
    <source>
        <dbReference type="Proteomes" id="UP000694660"/>
    </source>
</evidence>
<dbReference type="InterPro" id="IPR001242">
    <property type="entry name" value="Condensation_dom"/>
</dbReference>
<protein>
    <recommendedName>
        <fullName evidence="5">Non-ribosomal peptide synthetase</fullName>
    </recommendedName>
</protein>
<comment type="caution">
    <text evidence="3">The sequence shown here is derived from an EMBL/GenBank/DDBJ whole genome shotgun (WGS) entry which is preliminary data.</text>
</comment>
<dbReference type="GO" id="GO:0003824">
    <property type="term" value="F:catalytic activity"/>
    <property type="evidence" value="ECO:0007669"/>
    <property type="project" value="InterPro"/>
</dbReference>
<reference evidence="4" key="1">
    <citation type="journal article" date="2022" name="ISME J.">
        <title>Genetic and phylogenetic analysis of dissimilatory iodate-reducing bacteria identifies potential niches across the world's oceans.</title>
        <authorList>
            <person name="Reyes-Umana V."/>
            <person name="Henning Z."/>
            <person name="Lee K."/>
            <person name="Barnum T.P."/>
            <person name="Coates J.D."/>
        </authorList>
    </citation>
    <scope>NUCLEOTIDE SEQUENCE [LARGE SCALE GENOMIC DNA]</scope>
    <source>
        <strain evidence="4">IR12</strain>
    </source>
</reference>
<evidence type="ECO:0000313" key="3">
    <source>
        <dbReference type="EMBL" id="MBT0964255.1"/>
    </source>
</evidence>
<organism evidence="3 4">
    <name type="scientific">Denitromonas iodatirespirans</name>
    <dbReference type="NCBI Taxonomy" id="2795389"/>
    <lineage>
        <taxon>Bacteria</taxon>
        <taxon>Pseudomonadati</taxon>
        <taxon>Pseudomonadota</taxon>
        <taxon>Betaproteobacteria</taxon>
        <taxon>Rhodocyclales</taxon>
        <taxon>Zoogloeaceae</taxon>
        <taxon>Denitromonas</taxon>
    </lineage>
</organism>
<dbReference type="InterPro" id="IPR041464">
    <property type="entry name" value="TubC_N"/>
</dbReference>
<dbReference type="AlphaFoldDB" id="A0A944HB81"/>
<dbReference type="Proteomes" id="UP000694660">
    <property type="component" value="Unassembled WGS sequence"/>
</dbReference>
<keyword evidence="4" id="KW-1185">Reference proteome</keyword>
<evidence type="ECO:0000259" key="1">
    <source>
        <dbReference type="Pfam" id="PF00668"/>
    </source>
</evidence>
<dbReference type="Pfam" id="PF00668">
    <property type="entry name" value="Condensation"/>
    <property type="match status" value="1"/>
</dbReference>
<accession>A0A944HB81</accession>
<proteinExistence type="predicted"/>
<evidence type="ECO:0008006" key="5">
    <source>
        <dbReference type="Google" id="ProtNLM"/>
    </source>
</evidence>
<dbReference type="EMBL" id="JAEKFT010000092">
    <property type="protein sequence ID" value="MBT0964255.1"/>
    <property type="molecule type" value="Genomic_DNA"/>
</dbReference>
<dbReference type="PANTHER" id="PTHR45527:SF1">
    <property type="entry name" value="FATTY ACID SYNTHASE"/>
    <property type="match status" value="1"/>
</dbReference>
<name>A0A944HB81_DENI1</name>
<dbReference type="GO" id="GO:0044550">
    <property type="term" value="P:secondary metabolite biosynthetic process"/>
    <property type="evidence" value="ECO:0007669"/>
    <property type="project" value="TreeGrafter"/>
</dbReference>
<feature type="non-terminal residue" evidence="3">
    <location>
        <position position="318"/>
    </location>
</feature>
<feature type="domain" description="TubC N-terminal docking" evidence="2">
    <location>
        <begin position="4"/>
        <end position="54"/>
    </location>
</feature>
<dbReference type="RefSeq" id="WP_230411991.1">
    <property type="nucleotide sequence ID" value="NZ_JAEKFT010000092.1"/>
</dbReference>
<dbReference type="GO" id="GO:0043041">
    <property type="term" value="P:amino acid activation for nonribosomal peptide biosynthetic process"/>
    <property type="evidence" value="ECO:0007669"/>
    <property type="project" value="TreeGrafter"/>
</dbReference>
<sequence length="318" mass="35098">MSVAGLLSLLEENQIALDLKGDQLVVRGNKGALADKALVARLRDHKEELIELLKSGTYRGKAGRAVIVPPNLLTADTAFITPDLLPLVSLCQTEIDRIVAQVPGGVKNIQDIYPLAPLQEGILFHHLMSEHGDAYLLPGLLSFNSRARLEGFVAAIEGVIARHDILRTAILWEGLEQPVQVVLREARLKYTVLSLNPDDGAIETQLQDRFDPSHYRMNIGEAPLLECRMAEDPDNDRWLLHILAHHLAIDHTTLELLVEEAEAIDQGGHAHLPTPVPFRNFVAQARLGVSEAEHEAFFTEMLGDLDEPSAPFGLMDVQ</sequence>
<dbReference type="PANTHER" id="PTHR45527">
    <property type="entry name" value="NONRIBOSOMAL PEPTIDE SYNTHETASE"/>
    <property type="match status" value="1"/>
</dbReference>
<dbReference type="Pfam" id="PF18563">
    <property type="entry name" value="TubC_N"/>
    <property type="match status" value="1"/>
</dbReference>
<dbReference type="GO" id="GO:0005737">
    <property type="term" value="C:cytoplasm"/>
    <property type="evidence" value="ECO:0007669"/>
    <property type="project" value="TreeGrafter"/>
</dbReference>
<dbReference type="GO" id="GO:0031177">
    <property type="term" value="F:phosphopantetheine binding"/>
    <property type="evidence" value="ECO:0007669"/>
    <property type="project" value="TreeGrafter"/>
</dbReference>
<gene>
    <name evidence="3" type="ORF">I8J34_24040</name>
</gene>
<evidence type="ECO:0000259" key="2">
    <source>
        <dbReference type="Pfam" id="PF18563"/>
    </source>
</evidence>
<feature type="domain" description="Condensation" evidence="1">
    <location>
        <begin position="110"/>
        <end position="284"/>
    </location>
</feature>